<evidence type="ECO:0000313" key="1">
    <source>
        <dbReference type="EMBL" id="BFM43871.1"/>
    </source>
</evidence>
<dbReference type="AlphaFoldDB" id="A0AAT9H334"/>
<reference evidence="1" key="1">
    <citation type="submission" date="2024-05" db="EMBL/GenBank/DDBJ databases">
        <title>Whole-Genome Sequence of CFS9, a Potential Fish Probiotic Isolated from the Body Surface of Silurus asotus.</title>
        <authorList>
            <person name="Kojima M."/>
            <person name="Tobioka K."/>
            <person name="Yokota K."/>
            <person name="Nakatani H."/>
            <person name="Hori K."/>
            <person name="Tamaru Y."/>
            <person name="Okazaki F."/>
        </authorList>
    </citation>
    <scope>NUCLEOTIDE SEQUENCE</scope>
    <source>
        <strain evidence="1">CFS9</strain>
    </source>
</reference>
<proteinExistence type="predicted"/>
<protein>
    <submittedName>
        <fullName evidence="1">Uncharacterized protein</fullName>
    </submittedName>
</protein>
<accession>A0AAT9H334</accession>
<dbReference type="EMBL" id="AP031573">
    <property type="protein sequence ID" value="BFM43871.1"/>
    <property type="molecule type" value="Genomic_DNA"/>
</dbReference>
<gene>
    <name evidence="1" type="ORF">CFS9_25120</name>
</gene>
<organism evidence="1">
    <name type="scientific">Flavobacterium sp. CFS9</name>
    <dbReference type="NCBI Taxonomy" id="3143118"/>
    <lineage>
        <taxon>Bacteria</taxon>
        <taxon>Pseudomonadati</taxon>
        <taxon>Bacteroidota</taxon>
        <taxon>Flavobacteriia</taxon>
        <taxon>Flavobacteriales</taxon>
        <taxon>Flavobacteriaceae</taxon>
        <taxon>Flavobacterium</taxon>
    </lineage>
</organism>
<sequence length="201" mass="22894">MRIFVAHINKSLYFMKARKRIEKATGITQFDITGDIIPKVGAGGVTFVNILADFEYVLTNTLLDRNIHKVIDHTLDNEHLYLTLKTCNNEFKIEIDIFTGKICSMVCEQGYRGKLLNGFGIGSRISEIIKADSNFGFDLDHSFFVRSPFDGLVIYAPVELVDKIYNATIEGKVIPDFKIETIEILSMDFAKEYFNDTLFIE</sequence>
<name>A0AAT9H334_9FLAO</name>